<evidence type="ECO:0000313" key="1">
    <source>
        <dbReference type="EMBL" id="SDG06883.1"/>
    </source>
</evidence>
<dbReference type="InterPro" id="IPR029475">
    <property type="entry name" value="DUF6807"/>
</dbReference>
<name>A0A1G7R833_CHIFI</name>
<organism evidence="1 2">
    <name type="scientific">Chitinophaga filiformis</name>
    <name type="common">Myxococcus filiformis</name>
    <name type="synonym">Flexibacter filiformis</name>
    <dbReference type="NCBI Taxonomy" id="104663"/>
    <lineage>
        <taxon>Bacteria</taxon>
        <taxon>Pseudomonadati</taxon>
        <taxon>Bacteroidota</taxon>
        <taxon>Chitinophagia</taxon>
        <taxon>Chitinophagales</taxon>
        <taxon>Chitinophagaceae</taxon>
        <taxon>Chitinophaga</taxon>
    </lineage>
</organism>
<gene>
    <name evidence="1" type="ORF">SAMN04488121_103362</name>
</gene>
<dbReference type="Proteomes" id="UP000199045">
    <property type="component" value="Unassembled WGS sequence"/>
</dbReference>
<dbReference type="Pfam" id="PF14100">
    <property type="entry name" value="DUF6807"/>
    <property type="match status" value="1"/>
</dbReference>
<dbReference type="EMBL" id="FNBN01000003">
    <property type="protein sequence ID" value="SDG06883.1"/>
    <property type="molecule type" value="Genomic_DNA"/>
</dbReference>
<sequence length="433" mass="48815">MKNRQLLSSPVARHQSVRRSATPVLCVVLLLLTGAFPASAQLLARISVKAGARQCENLPVSTLMKDAVISRQDSLQFFEIQQGRRKPVPFQIAAGRYLYWIMDGKTAPGKVRLYELVKGAPVPAIARMQAKDSAGALVLEEGNQHLLQYNYNIVEPPAGVDTAYRRSGFIHPLWAPDGQVITNIHPKDHWHHVGIWNPWTHTSFKGKETDFWNLQKKEGTVRFKGFISRTQGPVLCGFQALHDHIAFSGKQETVAINEEWDVKAFNSNGNTLRVWDIDNTMSCADTSGITLLQYRYGGGFGLRTTAEWKADNSKVITSEGKTRKDADSTRARWIKITGRTDKGETGILVMSHPSNYDYPQPVRVWPENNERGEIMMNFSPTKMKSWELKYGQSYRLCYRVLVFTNDISKEEAEDAWEAYAKPPQITVSWSAGL</sequence>
<dbReference type="RefSeq" id="WP_176842279.1">
    <property type="nucleotide sequence ID" value="NZ_FNBN01000003.1"/>
</dbReference>
<dbReference type="AlphaFoldDB" id="A0A1G7R833"/>
<protein>
    <submittedName>
        <fullName evidence="1">Methane oxygenase PmoA</fullName>
    </submittedName>
</protein>
<accession>A0A1G7R833</accession>
<evidence type="ECO:0000313" key="2">
    <source>
        <dbReference type="Proteomes" id="UP000199045"/>
    </source>
</evidence>
<reference evidence="1 2" key="1">
    <citation type="submission" date="2016-10" db="EMBL/GenBank/DDBJ databases">
        <authorList>
            <person name="de Groot N.N."/>
        </authorList>
    </citation>
    <scope>NUCLEOTIDE SEQUENCE [LARGE SCALE GENOMIC DNA]</scope>
    <source>
        <strain evidence="1 2">DSM 527</strain>
    </source>
</reference>
<dbReference type="STRING" id="104663.SAMN04488121_103362"/>
<proteinExistence type="predicted"/>